<evidence type="ECO:0000256" key="4">
    <source>
        <dbReference type="ARBA" id="ARBA00022840"/>
    </source>
</evidence>
<dbReference type="OrthoDB" id="9802326at2"/>
<keyword evidence="8" id="KW-0808">Transferase</keyword>
<evidence type="ECO:0000256" key="1">
    <source>
        <dbReference type="ARBA" id="ARBA00011738"/>
    </source>
</evidence>
<proteinExistence type="predicted"/>
<dbReference type="NCBIfam" id="NF006828">
    <property type="entry name" value="PRK09350.1"/>
    <property type="match status" value="1"/>
</dbReference>
<evidence type="ECO:0000256" key="2">
    <source>
        <dbReference type="ARBA" id="ARBA00022598"/>
    </source>
</evidence>
<dbReference type="InterPro" id="IPR004364">
    <property type="entry name" value="Aa-tRNA-synt_II"/>
</dbReference>
<evidence type="ECO:0000313" key="9">
    <source>
        <dbReference type="Proteomes" id="UP000287198"/>
    </source>
</evidence>
<keyword evidence="3" id="KW-0547">Nucleotide-binding</keyword>
<dbReference type="PROSITE" id="PS50862">
    <property type="entry name" value="AA_TRNA_LIGASE_II"/>
    <property type="match status" value="1"/>
</dbReference>
<keyword evidence="8" id="KW-0251">Elongation factor</keyword>
<feature type="compositionally biased region" description="Basic and acidic residues" evidence="6">
    <location>
        <begin position="258"/>
        <end position="268"/>
    </location>
</feature>
<evidence type="ECO:0000313" key="8">
    <source>
        <dbReference type="EMBL" id="RUO52108.1"/>
    </source>
</evidence>
<dbReference type="GO" id="GO:0005524">
    <property type="term" value="F:ATP binding"/>
    <property type="evidence" value="ECO:0007669"/>
    <property type="project" value="UniProtKB-KW"/>
</dbReference>
<protein>
    <submittedName>
        <fullName evidence="8">Elongation factor P lysine(34) lysyltransferase</fullName>
        <ecNumber evidence="8">6.1.1.6</ecNumber>
    </submittedName>
</protein>
<dbReference type="InterPro" id="IPR045864">
    <property type="entry name" value="aa-tRNA-synth_II/BPL/LPL"/>
</dbReference>
<accession>A0A432XTP4</accession>
<keyword evidence="4" id="KW-0067">ATP-binding</keyword>
<dbReference type="FunFam" id="3.30.930.10:FF:000017">
    <property type="entry name" value="Elongation factor P--(R)-beta-lysine ligase"/>
    <property type="match status" value="1"/>
</dbReference>
<sequence>MQRSNAWQPSATLEVLRERAALLAKVRTFFAARDVLEVDTPVLSHYGVTDVHLQNLRTHLAGDPAPYFLQTSPEYAMKRLLAAGSGSIYQLGKVFRDDEQSPRHNPEFTLLEWYRVDYSAADLMQEIAALLQFTVGAPPTQTVRYQDLFIQQLGVDPLADDAVVALQQALSQQPGLAELVIREKHLDTLLDLAMAMVIEPRLDPEIPTFVTDYPASQAALAQLSQGDPRVAHRFELFYGGIELANGYQELTDATEQQQRFKRDREQRKASGKSDTPEDPRLLAALECGMPDCAGVALGFDRLLMVFLNKRHIGEVLPFAIDRA</sequence>
<dbReference type="PRINTS" id="PR00982">
    <property type="entry name" value="TRNASYNTHLYS"/>
</dbReference>
<comment type="catalytic activity">
    <reaction evidence="5">
        <text>D-beta-lysine + L-lysyl-[protein] + ATP = N(6)-((3R)-3,6-diaminohexanoyl)-L-lysyl-[protein] + AMP + diphosphate + H(+)</text>
        <dbReference type="Rhea" id="RHEA:83435"/>
        <dbReference type="Rhea" id="RHEA-COMP:9752"/>
        <dbReference type="Rhea" id="RHEA-COMP:20131"/>
        <dbReference type="ChEBI" id="CHEBI:15378"/>
        <dbReference type="ChEBI" id="CHEBI:29969"/>
        <dbReference type="ChEBI" id="CHEBI:30616"/>
        <dbReference type="ChEBI" id="CHEBI:33019"/>
        <dbReference type="ChEBI" id="CHEBI:84138"/>
        <dbReference type="ChEBI" id="CHEBI:156053"/>
        <dbReference type="ChEBI" id="CHEBI:456215"/>
    </reaction>
    <physiologicalReaction direction="left-to-right" evidence="5">
        <dbReference type="Rhea" id="RHEA:83436"/>
    </physiologicalReaction>
</comment>
<dbReference type="GO" id="GO:0000049">
    <property type="term" value="F:tRNA binding"/>
    <property type="evidence" value="ECO:0007669"/>
    <property type="project" value="TreeGrafter"/>
</dbReference>
<evidence type="ECO:0000256" key="3">
    <source>
        <dbReference type="ARBA" id="ARBA00022741"/>
    </source>
</evidence>
<organism evidence="8 9">
    <name type="scientific">Pseudidiomarina halophila</name>
    <dbReference type="NCBI Taxonomy" id="1449799"/>
    <lineage>
        <taxon>Bacteria</taxon>
        <taxon>Pseudomonadati</taxon>
        <taxon>Pseudomonadota</taxon>
        <taxon>Gammaproteobacteria</taxon>
        <taxon>Alteromonadales</taxon>
        <taxon>Idiomarinaceae</taxon>
        <taxon>Pseudidiomarina</taxon>
    </lineage>
</organism>
<dbReference type="SUPFAM" id="SSF55681">
    <property type="entry name" value="Class II aaRS and biotin synthetases"/>
    <property type="match status" value="1"/>
</dbReference>
<dbReference type="EMBL" id="PIPW01000003">
    <property type="protein sequence ID" value="RUO52108.1"/>
    <property type="molecule type" value="Genomic_DNA"/>
</dbReference>
<dbReference type="GO" id="GO:0005829">
    <property type="term" value="C:cytosol"/>
    <property type="evidence" value="ECO:0007669"/>
    <property type="project" value="TreeGrafter"/>
</dbReference>
<dbReference type="AlphaFoldDB" id="A0A432XTP4"/>
<gene>
    <name evidence="8" type="ORF">CWI69_10775</name>
</gene>
<dbReference type="GO" id="GO:0006430">
    <property type="term" value="P:lysyl-tRNA aminoacylation"/>
    <property type="evidence" value="ECO:0007669"/>
    <property type="project" value="InterPro"/>
</dbReference>
<comment type="caution">
    <text evidence="8">The sequence shown here is derived from an EMBL/GenBank/DDBJ whole genome shotgun (WGS) entry which is preliminary data.</text>
</comment>
<feature type="region of interest" description="Disordered" evidence="6">
    <location>
        <begin position="254"/>
        <end position="277"/>
    </location>
</feature>
<keyword evidence="2 8" id="KW-0436">Ligase</keyword>
<dbReference type="RefSeq" id="WP_126764228.1">
    <property type="nucleotide sequence ID" value="NZ_JBHLTZ010000010.1"/>
</dbReference>
<dbReference type="Pfam" id="PF00152">
    <property type="entry name" value="tRNA-synt_2"/>
    <property type="match status" value="1"/>
</dbReference>
<dbReference type="InterPro" id="IPR018149">
    <property type="entry name" value="Lys-tRNA-synth_II_C"/>
</dbReference>
<keyword evidence="9" id="KW-1185">Reference proteome</keyword>
<dbReference type="PANTHER" id="PTHR42918">
    <property type="entry name" value="LYSYL-TRNA SYNTHETASE"/>
    <property type="match status" value="1"/>
</dbReference>
<dbReference type="PANTHER" id="PTHR42918:SF6">
    <property type="entry name" value="ELONGATION FACTOR P--(R)-BETA-LYSINE LIGASE"/>
    <property type="match status" value="1"/>
</dbReference>
<dbReference type="GO" id="GO:0016740">
    <property type="term" value="F:transferase activity"/>
    <property type="evidence" value="ECO:0007669"/>
    <property type="project" value="UniProtKB-KW"/>
</dbReference>
<dbReference type="Proteomes" id="UP000287198">
    <property type="component" value="Unassembled WGS sequence"/>
</dbReference>
<comment type="subunit">
    <text evidence="1">Homodimer.</text>
</comment>
<evidence type="ECO:0000256" key="6">
    <source>
        <dbReference type="SAM" id="MobiDB-lite"/>
    </source>
</evidence>
<dbReference type="InterPro" id="IPR004525">
    <property type="entry name" value="EpmA"/>
</dbReference>
<dbReference type="NCBIfam" id="TIGR00462">
    <property type="entry name" value="genX"/>
    <property type="match status" value="1"/>
</dbReference>
<dbReference type="Gene3D" id="3.30.930.10">
    <property type="entry name" value="Bira Bifunctional Protein, Domain 2"/>
    <property type="match status" value="1"/>
</dbReference>
<dbReference type="GO" id="GO:0003746">
    <property type="term" value="F:translation elongation factor activity"/>
    <property type="evidence" value="ECO:0007669"/>
    <property type="project" value="UniProtKB-KW"/>
</dbReference>
<evidence type="ECO:0000259" key="7">
    <source>
        <dbReference type="PROSITE" id="PS50862"/>
    </source>
</evidence>
<feature type="domain" description="Aminoacyl-transfer RNA synthetases class-II family profile" evidence="7">
    <location>
        <begin position="19"/>
        <end position="317"/>
    </location>
</feature>
<keyword evidence="8" id="KW-0648">Protein biosynthesis</keyword>
<reference evidence="9" key="1">
    <citation type="journal article" date="2018" name="Front. Microbiol.">
        <title>Genome-Based Analysis Reveals the Taxonomy and Diversity of the Family Idiomarinaceae.</title>
        <authorList>
            <person name="Liu Y."/>
            <person name="Lai Q."/>
            <person name="Shao Z."/>
        </authorList>
    </citation>
    <scope>NUCLEOTIDE SEQUENCE [LARGE SCALE GENOMIC DNA]</scope>
    <source>
        <strain evidence="9">BH195</strain>
    </source>
</reference>
<name>A0A432XTP4_9GAMM</name>
<dbReference type="GO" id="GO:0004824">
    <property type="term" value="F:lysine-tRNA ligase activity"/>
    <property type="evidence" value="ECO:0007669"/>
    <property type="project" value="UniProtKB-EC"/>
</dbReference>
<dbReference type="EC" id="6.1.1.6" evidence="8"/>
<evidence type="ECO:0000256" key="5">
    <source>
        <dbReference type="ARBA" id="ARBA00052794"/>
    </source>
</evidence>
<dbReference type="InterPro" id="IPR006195">
    <property type="entry name" value="aa-tRNA-synth_II"/>
</dbReference>